<gene>
    <name evidence="4" type="ORF">LTR77_006749</name>
</gene>
<dbReference type="SMART" id="SM00343">
    <property type="entry name" value="ZnF_C2HC"/>
    <property type="match status" value="11"/>
</dbReference>
<evidence type="ECO:0000256" key="2">
    <source>
        <dbReference type="SAM" id="MobiDB-lite"/>
    </source>
</evidence>
<dbReference type="PANTHER" id="PTHR23002">
    <property type="entry name" value="ZINC FINGER CCHC DOMAIN CONTAINING PROTEIN"/>
    <property type="match status" value="1"/>
</dbReference>
<accession>A0AAV9P9U9</accession>
<dbReference type="Pfam" id="PF14392">
    <property type="entry name" value="zf-CCHC_4"/>
    <property type="match status" value="2"/>
</dbReference>
<dbReference type="GeneID" id="89928089"/>
<organism evidence="4 5">
    <name type="scientific">Saxophila tyrrhenica</name>
    <dbReference type="NCBI Taxonomy" id="1690608"/>
    <lineage>
        <taxon>Eukaryota</taxon>
        <taxon>Fungi</taxon>
        <taxon>Dikarya</taxon>
        <taxon>Ascomycota</taxon>
        <taxon>Pezizomycotina</taxon>
        <taxon>Dothideomycetes</taxon>
        <taxon>Dothideomycetidae</taxon>
        <taxon>Mycosphaerellales</taxon>
        <taxon>Extremaceae</taxon>
        <taxon>Saxophila</taxon>
    </lineage>
</organism>
<evidence type="ECO:0000313" key="4">
    <source>
        <dbReference type="EMBL" id="KAK5168181.1"/>
    </source>
</evidence>
<evidence type="ECO:0000256" key="1">
    <source>
        <dbReference type="PROSITE-ProRule" id="PRU00047"/>
    </source>
</evidence>
<dbReference type="InterPro" id="IPR025836">
    <property type="entry name" value="Zn_knuckle_CX2CX4HX4C"/>
</dbReference>
<dbReference type="AlphaFoldDB" id="A0AAV9P9U9"/>
<feature type="compositionally biased region" description="Low complexity" evidence="2">
    <location>
        <begin position="33"/>
        <end position="45"/>
    </location>
</feature>
<feature type="domain" description="CCHC-type" evidence="3">
    <location>
        <begin position="132"/>
        <end position="145"/>
    </location>
</feature>
<dbReference type="InterPro" id="IPR001878">
    <property type="entry name" value="Znf_CCHC"/>
</dbReference>
<keyword evidence="1" id="KW-0863">Zinc-finger</keyword>
<dbReference type="EMBL" id="JAVRRT010000010">
    <property type="protein sequence ID" value="KAK5168181.1"/>
    <property type="molecule type" value="Genomic_DNA"/>
</dbReference>
<feature type="domain" description="CCHC-type" evidence="3">
    <location>
        <begin position="85"/>
        <end position="100"/>
    </location>
</feature>
<dbReference type="GO" id="GO:0003676">
    <property type="term" value="F:nucleic acid binding"/>
    <property type="evidence" value="ECO:0007669"/>
    <property type="project" value="InterPro"/>
</dbReference>
<dbReference type="GO" id="GO:0008270">
    <property type="term" value="F:zinc ion binding"/>
    <property type="evidence" value="ECO:0007669"/>
    <property type="project" value="UniProtKB-KW"/>
</dbReference>
<dbReference type="SUPFAM" id="SSF57756">
    <property type="entry name" value="Retrovirus zinc finger-like domains"/>
    <property type="match status" value="5"/>
</dbReference>
<feature type="domain" description="CCHC-type" evidence="3">
    <location>
        <begin position="59"/>
        <end position="74"/>
    </location>
</feature>
<dbReference type="InterPro" id="IPR036875">
    <property type="entry name" value="Znf_CCHC_sf"/>
</dbReference>
<feature type="domain" description="CCHC-type" evidence="3">
    <location>
        <begin position="331"/>
        <end position="346"/>
    </location>
</feature>
<feature type="domain" description="CCHC-type" evidence="3">
    <location>
        <begin position="111"/>
        <end position="125"/>
    </location>
</feature>
<sequence length="450" mass="49498">MPGLDVWESAPAPTEAWKPDTTADAGGDSWQPDGAAADDGFAGLDNTSKHARGADDGGCRNCGADGHFARDCDQPRAEGGNSGECYNCGEMGHNKADCTNPRAEREFTGDCRVCGMPGHRAAECPTKPPATCKICGEEGHLQAECGVNRITHGIAALSGEDAYLALLEADKERDVDDIKKALLAYAKAYPDVTLREMEEVLRSENMATHLIARQQEVSDTHTIVNLQGQQDQKYTVSIQFSAKPRRAKFAEGYPSTPAENLERLKEAGFPMDRMVQKCSNCNQLGHGSKACPEERREFDKIKITCNNCQEEGHRMRDCTAPRKVRGGDRTCKNCGEEGHIAKECEKPRSAENVECKNCGEMGHFSRDCPSREPEVCRNCGEEGHRKSDCTNERVIQCRNCDAWGHSSRECDQPKDWSRVECSNWNEKGHGVKRCPLPPKEEEAEADGGGW</sequence>
<dbReference type="InterPro" id="IPR051714">
    <property type="entry name" value="Znf_CCHC_NABP"/>
</dbReference>
<feature type="region of interest" description="Disordered" evidence="2">
    <location>
        <begin position="1"/>
        <end position="52"/>
    </location>
</feature>
<feature type="domain" description="CCHC-type" evidence="3">
    <location>
        <begin position="305"/>
        <end position="318"/>
    </location>
</feature>
<name>A0AAV9P9U9_9PEZI</name>
<keyword evidence="1" id="KW-0862">Zinc</keyword>
<reference evidence="4 5" key="1">
    <citation type="submission" date="2023-08" db="EMBL/GenBank/DDBJ databases">
        <title>Black Yeasts Isolated from many extreme environments.</title>
        <authorList>
            <person name="Coleine C."/>
            <person name="Stajich J.E."/>
            <person name="Selbmann L."/>
        </authorList>
    </citation>
    <scope>NUCLEOTIDE SEQUENCE [LARGE SCALE GENOMIC DNA]</scope>
    <source>
        <strain evidence="4 5">CCFEE 5935</strain>
    </source>
</reference>
<comment type="caution">
    <text evidence="4">The sequence shown here is derived from an EMBL/GenBank/DDBJ whole genome shotgun (WGS) entry which is preliminary data.</text>
</comment>
<feature type="domain" description="CCHC-type" evidence="3">
    <location>
        <begin position="277"/>
        <end position="293"/>
    </location>
</feature>
<keyword evidence="5" id="KW-1185">Reference proteome</keyword>
<feature type="domain" description="CCHC-type" evidence="3">
    <location>
        <begin position="355"/>
        <end position="370"/>
    </location>
</feature>
<dbReference type="PROSITE" id="PS50158">
    <property type="entry name" value="ZF_CCHC"/>
    <property type="match status" value="9"/>
</dbReference>
<keyword evidence="1" id="KW-0479">Metal-binding</keyword>
<protein>
    <recommendedName>
        <fullName evidence="3">CCHC-type domain-containing protein</fullName>
    </recommendedName>
</protein>
<proteinExistence type="predicted"/>
<evidence type="ECO:0000313" key="5">
    <source>
        <dbReference type="Proteomes" id="UP001337655"/>
    </source>
</evidence>
<evidence type="ECO:0000259" key="3">
    <source>
        <dbReference type="PROSITE" id="PS50158"/>
    </source>
</evidence>
<dbReference type="Gene3D" id="4.10.60.10">
    <property type="entry name" value="Zinc finger, CCHC-type"/>
    <property type="match status" value="6"/>
</dbReference>
<feature type="domain" description="CCHC-type" evidence="3">
    <location>
        <begin position="376"/>
        <end position="391"/>
    </location>
</feature>
<dbReference type="Proteomes" id="UP001337655">
    <property type="component" value="Unassembled WGS sequence"/>
</dbReference>
<dbReference type="RefSeq" id="XP_064657791.1">
    <property type="nucleotide sequence ID" value="XM_064803990.1"/>
</dbReference>
<dbReference type="Pfam" id="PF00098">
    <property type="entry name" value="zf-CCHC"/>
    <property type="match status" value="8"/>
</dbReference>